<keyword evidence="1" id="KW-0472">Membrane</keyword>
<evidence type="ECO:0000256" key="1">
    <source>
        <dbReference type="SAM" id="Phobius"/>
    </source>
</evidence>
<dbReference type="AlphaFoldDB" id="W6TEB1"/>
<dbReference type="EMBL" id="AWTR02000039">
    <property type="protein sequence ID" value="ETZ07508.1"/>
    <property type="molecule type" value="Genomic_DNA"/>
</dbReference>
<keyword evidence="1" id="KW-1133">Transmembrane helix</keyword>
<gene>
    <name evidence="2" type="ORF">P618_200297</name>
</gene>
<evidence type="ECO:0000313" key="3">
    <source>
        <dbReference type="Proteomes" id="UP000019112"/>
    </source>
</evidence>
<keyword evidence="1" id="KW-0812">Transmembrane</keyword>
<dbReference type="RefSeq" id="WP_021827656.1">
    <property type="nucleotide sequence ID" value="NZ_AWTR02000039.1"/>
</dbReference>
<feature type="transmembrane region" description="Helical" evidence="1">
    <location>
        <begin position="6"/>
        <end position="23"/>
    </location>
</feature>
<accession>W6TEB1</accession>
<proteinExistence type="predicted"/>
<reference evidence="2 3" key="1">
    <citation type="journal article" date="2014" name="FEMS Microbiol. Lett.">
        <title>Draft genome sequences of three Holospora species (Holospora obtusa, Holospora undulata, and Holospora elegans), endonuclear symbiotic bacteria of the ciliate Paramecium caudatum.</title>
        <authorList>
            <person name="Dohra H."/>
            <person name="Tanaka K."/>
            <person name="Suzuki T."/>
            <person name="Fujishima M."/>
            <person name="Suzuki H."/>
        </authorList>
    </citation>
    <scope>NUCLEOTIDE SEQUENCE [LARGE SCALE GENOMIC DNA]</scope>
    <source>
        <strain evidence="2 3">F1</strain>
    </source>
</reference>
<name>W6TEB1_HOLOB</name>
<keyword evidence="3" id="KW-1185">Reference proteome</keyword>
<dbReference type="Proteomes" id="UP000019112">
    <property type="component" value="Unassembled WGS sequence"/>
</dbReference>
<comment type="caution">
    <text evidence="2">The sequence shown here is derived from an EMBL/GenBank/DDBJ whole genome shotgun (WGS) entry which is preliminary data.</text>
</comment>
<organism evidence="2 3">
    <name type="scientific">Holospora obtusa F1</name>
    <dbReference type="NCBI Taxonomy" id="1399147"/>
    <lineage>
        <taxon>Bacteria</taxon>
        <taxon>Pseudomonadati</taxon>
        <taxon>Pseudomonadota</taxon>
        <taxon>Alphaproteobacteria</taxon>
        <taxon>Holosporales</taxon>
        <taxon>Holosporaceae</taxon>
        <taxon>Holospora</taxon>
    </lineage>
</organism>
<evidence type="ECO:0000313" key="2">
    <source>
        <dbReference type="EMBL" id="ETZ07508.1"/>
    </source>
</evidence>
<sequence>MKKIKILGIIGCVLIFAIFWIWWEKRSIYLIQENLSLQKFMKSN</sequence>
<protein>
    <submittedName>
        <fullName evidence="2">Uncharacterized protein</fullName>
    </submittedName>
</protein>